<evidence type="ECO:0000256" key="1">
    <source>
        <dbReference type="ARBA" id="ARBA00023015"/>
    </source>
</evidence>
<gene>
    <name evidence="5" type="primary">sigW_1</name>
    <name evidence="5" type="ORF">SCARR_00749</name>
</gene>
<keyword evidence="6" id="KW-1185">Reference proteome</keyword>
<dbReference type="SUPFAM" id="SSF88946">
    <property type="entry name" value="Sigma2 domain of RNA polymerase sigma factors"/>
    <property type="match status" value="1"/>
</dbReference>
<reference evidence="5 6" key="1">
    <citation type="submission" date="2019-04" db="EMBL/GenBank/DDBJ databases">
        <authorList>
            <person name="Van Vliet M D."/>
        </authorList>
    </citation>
    <scope>NUCLEOTIDE SEQUENCE [LARGE SCALE GENOMIC DNA]</scope>
    <source>
        <strain evidence="5 6">F21</strain>
    </source>
</reference>
<evidence type="ECO:0000313" key="6">
    <source>
        <dbReference type="Proteomes" id="UP000346198"/>
    </source>
</evidence>
<accession>A0A6C2UHL5</accession>
<dbReference type="GO" id="GO:0006352">
    <property type="term" value="P:DNA-templated transcription initiation"/>
    <property type="evidence" value="ECO:0007669"/>
    <property type="project" value="InterPro"/>
</dbReference>
<protein>
    <submittedName>
        <fullName evidence="5">ECF RNA polymerase sigma factor SigW</fullName>
    </submittedName>
</protein>
<dbReference type="NCBIfam" id="TIGR02937">
    <property type="entry name" value="sigma70-ECF"/>
    <property type="match status" value="1"/>
</dbReference>
<evidence type="ECO:0000313" key="5">
    <source>
        <dbReference type="EMBL" id="VGO18696.1"/>
    </source>
</evidence>
<keyword evidence="2" id="KW-0731">Sigma factor</keyword>
<dbReference type="InterPro" id="IPR014284">
    <property type="entry name" value="RNA_pol_sigma-70_dom"/>
</dbReference>
<dbReference type="GO" id="GO:0016987">
    <property type="term" value="F:sigma factor activity"/>
    <property type="evidence" value="ECO:0007669"/>
    <property type="project" value="UniProtKB-KW"/>
</dbReference>
<name>A0A6C2UHL5_9BACT</name>
<dbReference type="Gene3D" id="1.10.1740.10">
    <property type="match status" value="1"/>
</dbReference>
<feature type="domain" description="RNA polymerase sigma-70 region 2" evidence="4">
    <location>
        <begin position="28"/>
        <end position="95"/>
    </location>
</feature>
<organism evidence="5 6">
    <name type="scientific">Pontiella sulfatireligans</name>
    <dbReference type="NCBI Taxonomy" id="2750658"/>
    <lineage>
        <taxon>Bacteria</taxon>
        <taxon>Pseudomonadati</taxon>
        <taxon>Kiritimatiellota</taxon>
        <taxon>Kiritimatiellia</taxon>
        <taxon>Kiritimatiellales</taxon>
        <taxon>Pontiellaceae</taxon>
        <taxon>Pontiella</taxon>
    </lineage>
</organism>
<dbReference type="InterPro" id="IPR013325">
    <property type="entry name" value="RNA_pol_sigma_r2"/>
</dbReference>
<sequence length="199" mass="23684">MSDQYNTRYTLIQRVQENQDEHSWEEFLQAYQPYIQAIIRNMNINEHDAEDIVQQVMLKVWKKIGEIDNDPNKRFRSWLSTVTSNCVKDFIRKRKQDVARLEKAAQDETLSYINSIRLPDIEEIAERRWGVHVFNLALERIDGLFSGKAIQVFMLSLEGMPVDVIAQRMELKENSVYRLKNRVKERLALEIKQLREELE</sequence>
<keyword evidence="1" id="KW-0805">Transcription regulation</keyword>
<evidence type="ECO:0000256" key="3">
    <source>
        <dbReference type="ARBA" id="ARBA00023163"/>
    </source>
</evidence>
<dbReference type="PANTHER" id="PTHR43133:SF51">
    <property type="entry name" value="RNA POLYMERASE SIGMA FACTOR"/>
    <property type="match status" value="1"/>
</dbReference>
<dbReference type="Pfam" id="PF04542">
    <property type="entry name" value="Sigma70_r2"/>
    <property type="match status" value="1"/>
</dbReference>
<dbReference type="RefSeq" id="WP_136060155.1">
    <property type="nucleotide sequence ID" value="NZ_CAAHFH010000001.1"/>
</dbReference>
<dbReference type="Proteomes" id="UP000346198">
    <property type="component" value="Unassembled WGS sequence"/>
</dbReference>
<evidence type="ECO:0000259" key="4">
    <source>
        <dbReference type="Pfam" id="PF04542"/>
    </source>
</evidence>
<evidence type="ECO:0000256" key="2">
    <source>
        <dbReference type="ARBA" id="ARBA00023082"/>
    </source>
</evidence>
<keyword evidence="3" id="KW-0804">Transcription</keyword>
<dbReference type="EMBL" id="CAAHFH010000001">
    <property type="protein sequence ID" value="VGO18696.1"/>
    <property type="molecule type" value="Genomic_DNA"/>
</dbReference>
<dbReference type="PANTHER" id="PTHR43133">
    <property type="entry name" value="RNA POLYMERASE ECF-TYPE SIGMA FACTO"/>
    <property type="match status" value="1"/>
</dbReference>
<dbReference type="InterPro" id="IPR007627">
    <property type="entry name" value="RNA_pol_sigma70_r2"/>
</dbReference>
<dbReference type="AlphaFoldDB" id="A0A6C2UHL5"/>
<proteinExistence type="predicted"/>
<dbReference type="InterPro" id="IPR039425">
    <property type="entry name" value="RNA_pol_sigma-70-like"/>
</dbReference>